<dbReference type="AlphaFoldDB" id="A0A2T0MAW6"/>
<dbReference type="PROSITE" id="PS50042">
    <property type="entry name" value="CNMP_BINDING_3"/>
    <property type="match status" value="1"/>
</dbReference>
<dbReference type="GO" id="GO:0000156">
    <property type="term" value="F:phosphorelay response regulator activity"/>
    <property type="evidence" value="ECO:0007669"/>
    <property type="project" value="TreeGrafter"/>
</dbReference>
<keyword evidence="1 6" id="KW-0597">Phosphoprotein</keyword>
<evidence type="ECO:0000313" key="11">
    <source>
        <dbReference type="Proteomes" id="UP000237640"/>
    </source>
</evidence>
<dbReference type="SUPFAM" id="SSF46785">
    <property type="entry name" value="Winged helix' DNA-binding domain"/>
    <property type="match status" value="1"/>
</dbReference>
<keyword evidence="3" id="KW-0805">Transcription regulation</keyword>
<dbReference type="InterPro" id="IPR011006">
    <property type="entry name" value="CheY-like_superfamily"/>
</dbReference>
<dbReference type="Pfam" id="PF00027">
    <property type="entry name" value="cNMP_binding"/>
    <property type="match status" value="1"/>
</dbReference>
<sequence length="356" mass="40262">MKNILLIEDNKDVLENTAEILGLANYNVIKARNGMEGVALARQNKPDIIVCDILMPELDGYGVLETLNKDAQTAGTPFIFLTAKSEIRDIRMGMTKGADDYLIKPFEEHELLEAIDLRLRKNDFLKRKFSKTAKGLNTFFKEATEHFGMELLSNDRKLRELEDQEEVFREGDSAHSLFFIQKGNIKTFKITTDGKELITGMHKEGDFVGQLSLLNHCGTYTETATAISETEVLSIPKEDFMKLVYENKIVSNKFLHIISNNLAHVQDQLIDMAFAPVKKRAAKALIELHEKGMMEDSEHQGLEIPREDFAAMIGTATETAIRTLSDFKSQGLVRLGKKKKLVLLDIEKLRQIGEEI</sequence>
<dbReference type="Gene3D" id="3.40.50.2300">
    <property type="match status" value="1"/>
</dbReference>
<evidence type="ECO:0000259" key="7">
    <source>
        <dbReference type="PROSITE" id="PS50042"/>
    </source>
</evidence>
<feature type="modified residue" description="4-aspartylphosphate" evidence="6">
    <location>
        <position position="52"/>
    </location>
</feature>
<dbReference type="GO" id="GO:0005829">
    <property type="term" value="C:cytosol"/>
    <property type="evidence" value="ECO:0007669"/>
    <property type="project" value="TreeGrafter"/>
</dbReference>
<dbReference type="EMBL" id="PVYX01000002">
    <property type="protein sequence ID" value="PRX54656.1"/>
    <property type="molecule type" value="Genomic_DNA"/>
</dbReference>
<dbReference type="Gene3D" id="2.60.120.10">
    <property type="entry name" value="Jelly Rolls"/>
    <property type="match status" value="1"/>
</dbReference>
<organism evidence="10 11">
    <name type="scientific">Flagellimonas meridianipacifica</name>
    <dbReference type="NCBI Taxonomy" id="1080225"/>
    <lineage>
        <taxon>Bacteria</taxon>
        <taxon>Pseudomonadati</taxon>
        <taxon>Bacteroidota</taxon>
        <taxon>Flavobacteriia</taxon>
        <taxon>Flavobacteriales</taxon>
        <taxon>Flavobacteriaceae</taxon>
        <taxon>Flagellimonas</taxon>
    </lineage>
</organism>
<dbReference type="SMART" id="SM00448">
    <property type="entry name" value="REC"/>
    <property type="match status" value="1"/>
</dbReference>
<name>A0A2T0MAW6_9FLAO</name>
<dbReference type="SMART" id="SM00100">
    <property type="entry name" value="cNMP"/>
    <property type="match status" value="1"/>
</dbReference>
<evidence type="ECO:0000313" key="10">
    <source>
        <dbReference type="EMBL" id="PRX54656.1"/>
    </source>
</evidence>
<proteinExistence type="predicted"/>
<feature type="domain" description="Response regulatory" evidence="8">
    <location>
        <begin position="3"/>
        <end position="119"/>
    </location>
</feature>
<dbReference type="SUPFAM" id="SSF51206">
    <property type="entry name" value="cAMP-binding domain-like"/>
    <property type="match status" value="1"/>
</dbReference>
<dbReference type="PROSITE" id="PS50110">
    <property type="entry name" value="RESPONSE_REGULATORY"/>
    <property type="match status" value="1"/>
</dbReference>
<evidence type="ECO:0000256" key="3">
    <source>
        <dbReference type="ARBA" id="ARBA00023015"/>
    </source>
</evidence>
<dbReference type="InterPro" id="IPR036388">
    <property type="entry name" value="WH-like_DNA-bd_sf"/>
</dbReference>
<dbReference type="InterPro" id="IPR012318">
    <property type="entry name" value="HTH_CRP"/>
</dbReference>
<feature type="domain" description="Cyclic nucleotide-binding" evidence="7">
    <location>
        <begin position="139"/>
        <end position="244"/>
    </location>
</feature>
<reference evidence="10 11" key="1">
    <citation type="submission" date="2018-03" db="EMBL/GenBank/DDBJ databases">
        <title>Genomic Encyclopedia of Archaeal and Bacterial Type Strains, Phase II (KMG-II): from individual species to whole genera.</title>
        <authorList>
            <person name="Goeker M."/>
        </authorList>
    </citation>
    <scope>NUCLEOTIDE SEQUENCE [LARGE SCALE GENOMIC DNA]</scope>
    <source>
        <strain evidence="10 11">DSM 25027</strain>
    </source>
</reference>
<dbReference type="GO" id="GO:0032993">
    <property type="term" value="C:protein-DNA complex"/>
    <property type="evidence" value="ECO:0007669"/>
    <property type="project" value="TreeGrafter"/>
</dbReference>
<dbReference type="PROSITE" id="PS51063">
    <property type="entry name" value="HTH_CRP_2"/>
    <property type="match status" value="1"/>
</dbReference>
<dbReference type="CDD" id="cd17574">
    <property type="entry name" value="REC_OmpR"/>
    <property type="match status" value="1"/>
</dbReference>
<dbReference type="PANTHER" id="PTHR48111:SF4">
    <property type="entry name" value="DNA-BINDING DUAL TRANSCRIPTIONAL REGULATOR OMPR"/>
    <property type="match status" value="1"/>
</dbReference>
<dbReference type="Gene3D" id="1.10.10.10">
    <property type="entry name" value="Winged helix-like DNA-binding domain superfamily/Winged helix DNA-binding domain"/>
    <property type="match status" value="1"/>
</dbReference>
<feature type="domain" description="HTH crp-type" evidence="9">
    <location>
        <begin position="275"/>
        <end position="347"/>
    </location>
</feature>
<keyword evidence="2" id="KW-0902">Two-component regulatory system</keyword>
<evidence type="ECO:0000259" key="8">
    <source>
        <dbReference type="PROSITE" id="PS50110"/>
    </source>
</evidence>
<keyword evidence="11" id="KW-1185">Reference proteome</keyword>
<dbReference type="Proteomes" id="UP000237640">
    <property type="component" value="Unassembled WGS sequence"/>
</dbReference>
<evidence type="ECO:0000256" key="1">
    <source>
        <dbReference type="ARBA" id="ARBA00022553"/>
    </source>
</evidence>
<dbReference type="PANTHER" id="PTHR48111">
    <property type="entry name" value="REGULATOR OF RPOS"/>
    <property type="match status" value="1"/>
</dbReference>
<evidence type="ECO:0000256" key="5">
    <source>
        <dbReference type="ARBA" id="ARBA00023163"/>
    </source>
</evidence>
<evidence type="ECO:0000256" key="4">
    <source>
        <dbReference type="ARBA" id="ARBA00023125"/>
    </source>
</evidence>
<dbReference type="InterPro" id="IPR001789">
    <property type="entry name" value="Sig_transdc_resp-reg_receiver"/>
</dbReference>
<dbReference type="Pfam" id="PF13545">
    <property type="entry name" value="HTH_Crp_2"/>
    <property type="match status" value="1"/>
</dbReference>
<dbReference type="Pfam" id="PF00072">
    <property type="entry name" value="Response_reg"/>
    <property type="match status" value="1"/>
</dbReference>
<dbReference type="SMART" id="SM00419">
    <property type="entry name" value="HTH_CRP"/>
    <property type="match status" value="1"/>
</dbReference>
<dbReference type="InterPro" id="IPR036390">
    <property type="entry name" value="WH_DNA-bd_sf"/>
</dbReference>
<comment type="caution">
    <text evidence="10">The sequence shown here is derived from an EMBL/GenBank/DDBJ whole genome shotgun (WGS) entry which is preliminary data.</text>
</comment>
<gene>
    <name evidence="10" type="ORF">CLV81_3058</name>
</gene>
<keyword evidence="5" id="KW-0804">Transcription</keyword>
<dbReference type="RefSeq" id="WP_106145963.1">
    <property type="nucleotide sequence ID" value="NZ_PVYX01000002.1"/>
</dbReference>
<dbReference type="InterPro" id="IPR000595">
    <property type="entry name" value="cNMP-bd_dom"/>
</dbReference>
<evidence type="ECO:0000259" key="9">
    <source>
        <dbReference type="PROSITE" id="PS51063"/>
    </source>
</evidence>
<dbReference type="InterPro" id="IPR018490">
    <property type="entry name" value="cNMP-bd_dom_sf"/>
</dbReference>
<dbReference type="OrthoDB" id="9127033at2"/>
<dbReference type="CDD" id="cd00038">
    <property type="entry name" value="CAP_ED"/>
    <property type="match status" value="1"/>
</dbReference>
<protein>
    <submittedName>
        <fullName evidence="10">CRP-like cAMP-binding protein</fullName>
    </submittedName>
</protein>
<evidence type="ECO:0000256" key="6">
    <source>
        <dbReference type="PROSITE-ProRule" id="PRU00169"/>
    </source>
</evidence>
<keyword evidence="4" id="KW-0238">DNA-binding</keyword>
<accession>A0A2T0MAW6</accession>
<dbReference type="GO" id="GO:0000976">
    <property type="term" value="F:transcription cis-regulatory region binding"/>
    <property type="evidence" value="ECO:0007669"/>
    <property type="project" value="TreeGrafter"/>
</dbReference>
<dbReference type="SUPFAM" id="SSF52172">
    <property type="entry name" value="CheY-like"/>
    <property type="match status" value="1"/>
</dbReference>
<dbReference type="GO" id="GO:0006355">
    <property type="term" value="P:regulation of DNA-templated transcription"/>
    <property type="evidence" value="ECO:0007669"/>
    <property type="project" value="InterPro"/>
</dbReference>
<dbReference type="InterPro" id="IPR039420">
    <property type="entry name" value="WalR-like"/>
</dbReference>
<evidence type="ECO:0000256" key="2">
    <source>
        <dbReference type="ARBA" id="ARBA00023012"/>
    </source>
</evidence>
<dbReference type="InterPro" id="IPR014710">
    <property type="entry name" value="RmlC-like_jellyroll"/>
</dbReference>